<dbReference type="GO" id="GO:0000155">
    <property type="term" value="F:phosphorelay sensor kinase activity"/>
    <property type="evidence" value="ECO:0007669"/>
    <property type="project" value="InterPro"/>
</dbReference>
<dbReference type="CDD" id="cd17546">
    <property type="entry name" value="REC_hyHK_CKI1_RcsC-like"/>
    <property type="match status" value="1"/>
</dbReference>
<dbReference type="Gene3D" id="1.10.287.130">
    <property type="match status" value="1"/>
</dbReference>
<evidence type="ECO:0000256" key="1">
    <source>
        <dbReference type="ARBA" id="ARBA00000085"/>
    </source>
</evidence>
<dbReference type="PANTHER" id="PTHR43047">
    <property type="entry name" value="TWO-COMPONENT HISTIDINE PROTEIN KINASE"/>
    <property type="match status" value="1"/>
</dbReference>
<keyword evidence="4" id="KW-0808">Transferase</keyword>
<accession>A0A9P4QCF2</accession>
<evidence type="ECO:0000313" key="11">
    <source>
        <dbReference type="Proteomes" id="UP000799441"/>
    </source>
</evidence>
<dbReference type="InterPro" id="IPR003594">
    <property type="entry name" value="HATPase_dom"/>
</dbReference>
<dbReference type="InterPro" id="IPR003018">
    <property type="entry name" value="GAF"/>
</dbReference>
<dbReference type="SMART" id="SM00387">
    <property type="entry name" value="HATPase_c"/>
    <property type="match status" value="1"/>
</dbReference>
<feature type="domain" description="Histidine kinase" evidence="8">
    <location>
        <begin position="576"/>
        <end position="851"/>
    </location>
</feature>
<dbReference type="InterPro" id="IPR011006">
    <property type="entry name" value="CheY-like_superfamily"/>
</dbReference>
<dbReference type="PROSITE" id="PS50110">
    <property type="entry name" value="RESPONSE_REGULATORY"/>
    <property type="match status" value="1"/>
</dbReference>
<organism evidence="10 11">
    <name type="scientific">Polychaeton citri CBS 116435</name>
    <dbReference type="NCBI Taxonomy" id="1314669"/>
    <lineage>
        <taxon>Eukaryota</taxon>
        <taxon>Fungi</taxon>
        <taxon>Dikarya</taxon>
        <taxon>Ascomycota</taxon>
        <taxon>Pezizomycotina</taxon>
        <taxon>Dothideomycetes</taxon>
        <taxon>Dothideomycetidae</taxon>
        <taxon>Capnodiales</taxon>
        <taxon>Capnodiaceae</taxon>
        <taxon>Polychaeton</taxon>
    </lineage>
</organism>
<evidence type="ECO:0000256" key="7">
    <source>
        <dbReference type="SAM" id="MobiDB-lite"/>
    </source>
</evidence>
<dbReference type="InterPro" id="IPR005467">
    <property type="entry name" value="His_kinase_dom"/>
</dbReference>
<dbReference type="EMBL" id="MU003777">
    <property type="protein sequence ID" value="KAF2723355.1"/>
    <property type="molecule type" value="Genomic_DNA"/>
</dbReference>
<dbReference type="Gene3D" id="3.30.565.10">
    <property type="entry name" value="Histidine kinase-like ATPase, C-terminal domain"/>
    <property type="match status" value="1"/>
</dbReference>
<keyword evidence="3 6" id="KW-0597">Phosphoprotein</keyword>
<keyword evidence="11" id="KW-1185">Reference proteome</keyword>
<dbReference type="InterPro" id="IPR001789">
    <property type="entry name" value="Sig_transdc_resp-reg_receiver"/>
</dbReference>
<feature type="compositionally biased region" description="Polar residues" evidence="7">
    <location>
        <begin position="308"/>
        <end position="317"/>
    </location>
</feature>
<dbReference type="Proteomes" id="UP000799441">
    <property type="component" value="Unassembled WGS sequence"/>
</dbReference>
<feature type="region of interest" description="Disordered" evidence="7">
    <location>
        <begin position="1"/>
        <end position="26"/>
    </location>
</feature>
<dbReference type="SUPFAM" id="SSF55874">
    <property type="entry name" value="ATPase domain of HSP90 chaperone/DNA topoisomerase II/histidine kinase"/>
    <property type="match status" value="1"/>
</dbReference>
<dbReference type="SUPFAM" id="SSF52172">
    <property type="entry name" value="CheY-like"/>
    <property type="match status" value="1"/>
</dbReference>
<dbReference type="GO" id="GO:0009927">
    <property type="term" value="F:histidine phosphotransfer kinase activity"/>
    <property type="evidence" value="ECO:0007669"/>
    <property type="project" value="TreeGrafter"/>
</dbReference>
<feature type="compositionally biased region" description="Basic and acidic residues" evidence="7">
    <location>
        <begin position="1037"/>
        <end position="1050"/>
    </location>
</feature>
<dbReference type="SUPFAM" id="SSF55781">
    <property type="entry name" value="GAF domain-like"/>
    <property type="match status" value="1"/>
</dbReference>
<dbReference type="InterPro" id="IPR003661">
    <property type="entry name" value="HisK_dim/P_dom"/>
</dbReference>
<feature type="modified residue" description="4-aspartylphosphate" evidence="6">
    <location>
        <position position="1143"/>
    </location>
</feature>
<dbReference type="InterPro" id="IPR029016">
    <property type="entry name" value="GAF-like_dom_sf"/>
</dbReference>
<comment type="caution">
    <text evidence="10">The sequence shown here is derived from an EMBL/GenBank/DDBJ whole genome shotgun (WGS) entry which is preliminary data.</text>
</comment>
<comment type="catalytic activity">
    <reaction evidence="1">
        <text>ATP + protein L-histidine = ADP + protein N-phospho-L-histidine.</text>
        <dbReference type="EC" id="2.7.13.3"/>
    </reaction>
</comment>
<dbReference type="CDD" id="cd00082">
    <property type="entry name" value="HisKA"/>
    <property type="match status" value="1"/>
</dbReference>
<evidence type="ECO:0000256" key="4">
    <source>
        <dbReference type="ARBA" id="ARBA00022679"/>
    </source>
</evidence>
<feature type="region of interest" description="Disordered" evidence="7">
    <location>
        <begin position="291"/>
        <end position="319"/>
    </location>
</feature>
<dbReference type="SUPFAM" id="SSF47384">
    <property type="entry name" value="Homodimeric domain of signal transducing histidine kinase"/>
    <property type="match status" value="1"/>
</dbReference>
<proteinExistence type="predicted"/>
<dbReference type="InterPro" id="IPR004358">
    <property type="entry name" value="Sig_transdc_His_kin-like_C"/>
</dbReference>
<evidence type="ECO:0000256" key="5">
    <source>
        <dbReference type="ARBA" id="ARBA00022777"/>
    </source>
</evidence>
<evidence type="ECO:0000256" key="2">
    <source>
        <dbReference type="ARBA" id="ARBA00012438"/>
    </source>
</evidence>
<evidence type="ECO:0000259" key="8">
    <source>
        <dbReference type="PROSITE" id="PS50109"/>
    </source>
</evidence>
<name>A0A9P4QCF2_9PEZI</name>
<dbReference type="OrthoDB" id="10249433at2759"/>
<dbReference type="Gene3D" id="3.40.50.2300">
    <property type="match status" value="1"/>
</dbReference>
<feature type="region of interest" description="Disordered" evidence="7">
    <location>
        <begin position="1024"/>
        <end position="1053"/>
    </location>
</feature>
<dbReference type="FunFam" id="3.30.450.40:FF:000083">
    <property type="entry name" value="Sensor histidine kinase/response regulator, putative (AFU_orthologue AFUA_4G00660)"/>
    <property type="match status" value="1"/>
</dbReference>
<dbReference type="InterPro" id="IPR036097">
    <property type="entry name" value="HisK_dim/P_sf"/>
</dbReference>
<feature type="domain" description="Response regulatory" evidence="9">
    <location>
        <begin position="1092"/>
        <end position="1213"/>
    </location>
</feature>
<dbReference type="Pfam" id="PF02518">
    <property type="entry name" value="HATPase_c"/>
    <property type="match status" value="1"/>
</dbReference>
<dbReference type="Gene3D" id="3.30.450.40">
    <property type="match status" value="1"/>
</dbReference>
<keyword evidence="5" id="KW-0418">Kinase</keyword>
<dbReference type="Pfam" id="PF00512">
    <property type="entry name" value="HisKA"/>
    <property type="match status" value="1"/>
</dbReference>
<dbReference type="Pfam" id="PF01590">
    <property type="entry name" value="GAF"/>
    <property type="match status" value="1"/>
</dbReference>
<sequence>MSTIELAAARAKSPATRPFMSSEDFKSTPKERARAVELAKYFSSASVIPVGSKSAGVSSADVPRPSPDTGLTALAQLGTFKLDCDRAFISLIDRTHQYLVGEATKSTALSVDNLSTPGDGLYLGFRALELDFGVCPMAMQVFTSDDRTIDTPNISADQTSYVIRDFRADPHFSTKPYVTEWPHFRSYAEVPLKSVSGSVIGSYCVVDNKPRTFDDSDIMVLHQIASTVMNHLDLLKTSSEFNRAERLVRGLGSFVAGHSGLQEQQTMLLPESAVQDVNPIVQDAEESRLSLTYESSSISRPSTSARSGTSGLGTSATLPDFESANESIATHQSFQAEAWHEANGQAEVDTAVPQSIRAIFSRASNLIRQSMDMQGVVFLDASGHRLEDSAKPTTKTTNQHETSIFSAGVDQRRSSLAHSIEIENFQGDVVLASALTGLSEGFLERMLARYPFGHVFSFDEMGVVSAPTVNQNYGDRTHPSRYKFTSSHPIEDHADKDAAELFGAIDGTRSIFFLPLWDFQKGQWFAAAIGWTRDPARVFGPADLNYLSAFGNSIMADVSRIEASALSRAKSSFISSISHELRSPLHGILAGVELLQESVTSSWETSMLNTIDSCGKMLLDTMNHLLDFSKINSLTSRSNLASSDDSRKTVSESSRLTAVNLGRLVQDVVEGISLGFSADYSSARMLDKGNAAIALSSEVDTRKEEHVRNSDTNDTIVLVDIDPSVDWAFEIEVGAWKRIIMNILGNALKYTSGGYINVSLRIVNRYPEISSILDSAKQICLEINDTGRGISEEYLRCQLYTPFSQENHLSVGAGLGLSIVKQLVDTLDGSISVRSKLGTGTKVRIMMPVGDKMRKLNETQQPDKCMPNRPGVDDRFKGCILYLPSYGAHYDTTEDPQLRRTFAARELFASTAERWFGMVVLPEARSNDVETDQTAHRFTLLRSKTPGDSEWVLSLRHSPHTMLSSNGVDSDRSRLEETIHHPFGPRKLLAALSAILKQKETQQPPAPASTSSSVSASASVSDSIPTAASVSAATPDARLRGSDAKEETTDSHMTANVSPTLEITGVKESKVKASISPARPASTSNEASRLLNLLLVDDNDVNLKVLSACVQKVGCTFTKSMNGLEAVEAYTRSVAPIDLIFMDLSMPVMDGWEATRKIREHERKQGLQRAKIIALTALGSSDARREALESGFDLFVSKPVRMSEVRTLVQGAGNALKSVQIPLAML</sequence>
<evidence type="ECO:0000256" key="6">
    <source>
        <dbReference type="PROSITE-ProRule" id="PRU00169"/>
    </source>
</evidence>
<gene>
    <name evidence="10" type="ORF">K431DRAFT_264936</name>
</gene>
<dbReference type="SMART" id="SM00388">
    <property type="entry name" value="HisKA"/>
    <property type="match status" value="1"/>
</dbReference>
<evidence type="ECO:0000313" key="10">
    <source>
        <dbReference type="EMBL" id="KAF2723355.1"/>
    </source>
</evidence>
<evidence type="ECO:0000259" key="9">
    <source>
        <dbReference type="PROSITE" id="PS50110"/>
    </source>
</evidence>
<dbReference type="SMART" id="SM00448">
    <property type="entry name" value="REC"/>
    <property type="match status" value="1"/>
</dbReference>
<dbReference type="PROSITE" id="PS50109">
    <property type="entry name" value="HIS_KIN"/>
    <property type="match status" value="1"/>
</dbReference>
<reference evidence="10" key="1">
    <citation type="journal article" date="2020" name="Stud. Mycol.">
        <title>101 Dothideomycetes genomes: a test case for predicting lifestyles and emergence of pathogens.</title>
        <authorList>
            <person name="Haridas S."/>
            <person name="Albert R."/>
            <person name="Binder M."/>
            <person name="Bloem J."/>
            <person name="Labutti K."/>
            <person name="Salamov A."/>
            <person name="Andreopoulos B."/>
            <person name="Baker S."/>
            <person name="Barry K."/>
            <person name="Bills G."/>
            <person name="Bluhm B."/>
            <person name="Cannon C."/>
            <person name="Castanera R."/>
            <person name="Culley D."/>
            <person name="Daum C."/>
            <person name="Ezra D."/>
            <person name="Gonzalez J."/>
            <person name="Henrissat B."/>
            <person name="Kuo A."/>
            <person name="Liang C."/>
            <person name="Lipzen A."/>
            <person name="Lutzoni F."/>
            <person name="Magnuson J."/>
            <person name="Mondo S."/>
            <person name="Nolan M."/>
            <person name="Ohm R."/>
            <person name="Pangilinan J."/>
            <person name="Park H.-J."/>
            <person name="Ramirez L."/>
            <person name="Alfaro M."/>
            <person name="Sun H."/>
            <person name="Tritt A."/>
            <person name="Yoshinaga Y."/>
            <person name="Zwiers L.-H."/>
            <person name="Turgeon B."/>
            <person name="Goodwin S."/>
            <person name="Spatafora J."/>
            <person name="Crous P."/>
            <person name="Grigoriev I."/>
        </authorList>
    </citation>
    <scope>NUCLEOTIDE SEQUENCE</scope>
    <source>
        <strain evidence="10">CBS 116435</strain>
    </source>
</reference>
<dbReference type="AlphaFoldDB" id="A0A9P4QCF2"/>
<feature type="compositionally biased region" description="Low complexity" evidence="7">
    <location>
        <begin position="295"/>
        <end position="307"/>
    </location>
</feature>
<protein>
    <recommendedName>
        <fullName evidence="2">histidine kinase</fullName>
        <ecNumber evidence="2">2.7.13.3</ecNumber>
    </recommendedName>
</protein>
<dbReference type="InterPro" id="IPR036890">
    <property type="entry name" value="HATPase_C_sf"/>
</dbReference>
<dbReference type="PRINTS" id="PR00344">
    <property type="entry name" value="BCTRLSENSOR"/>
</dbReference>
<dbReference type="EC" id="2.7.13.3" evidence="2"/>
<dbReference type="Pfam" id="PF00072">
    <property type="entry name" value="Response_reg"/>
    <property type="match status" value="1"/>
</dbReference>
<evidence type="ECO:0000256" key="3">
    <source>
        <dbReference type="ARBA" id="ARBA00022553"/>
    </source>
</evidence>
<dbReference type="PANTHER" id="PTHR43047:SF72">
    <property type="entry name" value="OSMOSENSING HISTIDINE PROTEIN KINASE SLN1"/>
    <property type="match status" value="1"/>
</dbReference>
<dbReference type="FunFam" id="1.10.287.130:FF:000023">
    <property type="entry name" value="Sensor histidine kinase/response regulator, putative"/>
    <property type="match status" value="1"/>
</dbReference>
<dbReference type="GO" id="GO:0005886">
    <property type="term" value="C:plasma membrane"/>
    <property type="evidence" value="ECO:0007669"/>
    <property type="project" value="TreeGrafter"/>
</dbReference>